<dbReference type="Proteomes" id="UP000005239">
    <property type="component" value="Unassembled WGS sequence"/>
</dbReference>
<sequence length="71" mass="7997">MLRYFVFICIATCILAKWGQWKEVDGMCSDTCGMCGTKVVAVRKCLSKTCQGSAERSEICGETLCLFPRRY</sequence>
<proteinExistence type="predicted"/>
<reference evidence="2" key="1">
    <citation type="journal article" date="2008" name="Nat. Genet.">
        <title>The Pristionchus pacificus genome provides a unique perspective on nematode lifestyle and parasitism.</title>
        <authorList>
            <person name="Dieterich C."/>
            <person name="Clifton S.W."/>
            <person name="Schuster L.N."/>
            <person name="Chinwalla A."/>
            <person name="Delehaunty K."/>
            <person name="Dinkelacker I."/>
            <person name="Fulton L."/>
            <person name="Fulton R."/>
            <person name="Godfrey J."/>
            <person name="Minx P."/>
            <person name="Mitreva M."/>
            <person name="Roeseler W."/>
            <person name="Tian H."/>
            <person name="Witte H."/>
            <person name="Yang S.P."/>
            <person name="Wilson R.K."/>
            <person name="Sommer R.J."/>
        </authorList>
    </citation>
    <scope>NUCLEOTIDE SEQUENCE [LARGE SCALE GENOMIC DNA]</scope>
    <source>
        <strain evidence="2">PS312</strain>
    </source>
</reference>
<organism evidence="1 2">
    <name type="scientific">Pristionchus pacificus</name>
    <name type="common">Parasitic nematode worm</name>
    <dbReference type="NCBI Taxonomy" id="54126"/>
    <lineage>
        <taxon>Eukaryota</taxon>
        <taxon>Metazoa</taxon>
        <taxon>Ecdysozoa</taxon>
        <taxon>Nematoda</taxon>
        <taxon>Chromadorea</taxon>
        <taxon>Rhabditida</taxon>
        <taxon>Rhabditina</taxon>
        <taxon>Diplogasteromorpha</taxon>
        <taxon>Diplogasteroidea</taxon>
        <taxon>Neodiplogasteridae</taxon>
        <taxon>Pristionchus</taxon>
    </lineage>
</organism>
<dbReference type="EnsemblMetazoa" id="PPA01832.1">
    <property type="protein sequence ID" value="PPA01832.1"/>
    <property type="gene ID" value="WBGene00091386"/>
</dbReference>
<evidence type="ECO:0000313" key="2">
    <source>
        <dbReference type="Proteomes" id="UP000005239"/>
    </source>
</evidence>
<keyword evidence="2" id="KW-1185">Reference proteome</keyword>
<dbReference type="PROSITE" id="PS50092">
    <property type="entry name" value="TSP1"/>
    <property type="match status" value="1"/>
</dbReference>
<protein>
    <submittedName>
        <fullName evidence="1">Uncharacterized protein</fullName>
    </submittedName>
</protein>
<accession>A0A2A6CAC0</accession>
<reference evidence="1" key="2">
    <citation type="submission" date="2022-06" db="UniProtKB">
        <authorList>
            <consortium name="EnsemblMetazoa"/>
        </authorList>
    </citation>
    <scope>IDENTIFICATION</scope>
    <source>
        <strain evidence="1">PS312</strain>
    </source>
</reference>
<dbReference type="AlphaFoldDB" id="A0A2A6CAC0"/>
<gene>
    <name evidence="1" type="primary">WBGene00091386</name>
</gene>
<name>A0A2A6CAC0_PRIPA</name>
<dbReference type="PANTHER" id="PTHR31507">
    <property type="entry name" value="PROTEIN CBG15923"/>
    <property type="match status" value="1"/>
</dbReference>
<dbReference type="InterPro" id="IPR000884">
    <property type="entry name" value="TSP1_rpt"/>
</dbReference>
<dbReference type="OrthoDB" id="5876856at2759"/>
<accession>A0A8R1U465</accession>
<evidence type="ECO:0000313" key="1">
    <source>
        <dbReference type="EnsemblMetazoa" id="PPA01832.1"/>
    </source>
</evidence>
<dbReference type="PANTHER" id="PTHR31507:SF3">
    <property type="entry name" value="TIL DOMAIN-CONTAINING PROTEIN"/>
    <property type="match status" value="1"/>
</dbReference>